<dbReference type="Proteomes" id="UP000805193">
    <property type="component" value="Unassembled WGS sequence"/>
</dbReference>
<protein>
    <submittedName>
        <fullName evidence="1">Uncharacterized protein</fullName>
    </submittedName>
</protein>
<evidence type="ECO:0000313" key="1">
    <source>
        <dbReference type="EMBL" id="KAG0429110.1"/>
    </source>
</evidence>
<comment type="caution">
    <text evidence="1">The sequence shown here is derived from an EMBL/GenBank/DDBJ whole genome shotgun (WGS) entry which is preliminary data.</text>
</comment>
<keyword evidence="2" id="KW-1185">Reference proteome</keyword>
<gene>
    <name evidence="1" type="ORF">HPB47_023952</name>
</gene>
<reference evidence="1 2" key="1">
    <citation type="journal article" date="2020" name="Cell">
        <title>Large-Scale Comparative Analyses of Tick Genomes Elucidate Their Genetic Diversity and Vector Capacities.</title>
        <authorList>
            <consortium name="Tick Genome and Microbiome Consortium (TIGMIC)"/>
            <person name="Jia N."/>
            <person name="Wang J."/>
            <person name="Shi W."/>
            <person name="Du L."/>
            <person name="Sun Y."/>
            <person name="Zhan W."/>
            <person name="Jiang J.F."/>
            <person name="Wang Q."/>
            <person name="Zhang B."/>
            <person name="Ji P."/>
            <person name="Bell-Sakyi L."/>
            <person name="Cui X.M."/>
            <person name="Yuan T.T."/>
            <person name="Jiang B.G."/>
            <person name="Yang W.F."/>
            <person name="Lam T.T."/>
            <person name="Chang Q.C."/>
            <person name="Ding S.J."/>
            <person name="Wang X.J."/>
            <person name="Zhu J.G."/>
            <person name="Ruan X.D."/>
            <person name="Zhao L."/>
            <person name="Wei J.T."/>
            <person name="Ye R.Z."/>
            <person name="Que T.C."/>
            <person name="Du C.H."/>
            <person name="Zhou Y.H."/>
            <person name="Cheng J.X."/>
            <person name="Dai P.F."/>
            <person name="Guo W.B."/>
            <person name="Han X.H."/>
            <person name="Huang E.J."/>
            <person name="Li L.F."/>
            <person name="Wei W."/>
            <person name="Gao Y.C."/>
            <person name="Liu J.Z."/>
            <person name="Shao H.Z."/>
            <person name="Wang X."/>
            <person name="Wang C.C."/>
            <person name="Yang T.C."/>
            <person name="Huo Q.B."/>
            <person name="Li W."/>
            <person name="Chen H.Y."/>
            <person name="Chen S.E."/>
            <person name="Zhou L.G."/>
            <person name="Ni X.B."/>
            <person name="Tian J.H."/>
            <person name="Sheng Y."/>
            <person name="Liu T."/>
            <person name="Pan Y.S."/>
            <person name="Xia L.Y."/>
            <person name="Li J."/>
            <person name="Zhao F."/>
            <person name="Cao W.C."/>
        </authorList>
    </citation>
    <scope>NUCLEOTIDE SEQUENCE [LARGE SCALE GENOMIC DNA]</scope>
    <source>
        <strain evidence="1">Iper-2018</strain>
    </source>
</reference>
<dbReference type="EMBL" id="JABSTQ010009445">
    <property type="protein sequence ID" value="KAG0429110.1"/>
    <property type="molecule type" value="Genomic_DNA"/>
</dbReference>
<name>A0AC60Q7Y7_IXOPE</name>
<sequence>MLTADSKLLHMWEAKSSMQRRLRIQKHNRNLRRKIAKLSKEIEAHANKITRQQWQDSCDGFDHQLGAPKTWNILRHLLDPDGIKTAQKNKMSEILGHHEGTEDDLMKEIRKRYLGDSPPQASTEYDGERNAALDVPIPEAEVREVLLRLKTKSAPGPDGVTNRMLRNLGDGAVTGITRYMNACWERGSIPQQWKTTKVVMIPKPGKRLQLDSLRPISLTSCAGKLVEHVVLGRLNRYMEERGLFPHTMIGFRQHLSTQDVMLRLKQQIVDGTGRSPLETKAILGLDLTKAFDNIVHDAVLDNLRALAVGKRTYEYIQDFLSGRMARVAVGGVESEDICLGGKGTPQGSVLSPYLFNVAMICLPAKLEKIAGLQHSIYANDITLWVTGGSDGYIEEVLQEAIRVVEEYVAPRGLACSLQKSELLLLRPKRGGKENSNIELFAQGHRVPQVKSIRVLGLRIQTDGKNREMIQALKGTTHQVARLITRTSNRNYGMKESNLMRLVQAFVMSRLARKAYKRALGLPDSTSNEKLAALGVHNTIDELIEAQRTAQLERLTRSATGRHILKSLGLRYDTQKGEKMDVPLHIREMLQISPIPKHMHPLHDAKRREARAKALGRTLKEEEGVAYVDAAEYQGRGAMAAAVVSGDGHLVASCSVKADDPETAEEVAVALALSMPGVRTIVCDSQSAVRNFAKGRVSPKTLRVLRGATCFGGRERVRLVWTPAHASLPGNEEAHDAARGLTVRLGTTSGAPVASSGRDRLVTFRDILDHYTDGRRRFPPAHHSLNKRQSTVWRRLQTNTYPCPVLLNRWYPDRYTGASKLCGQRANLKHMVWECSNIDRGACANKLLTQLRDEESWKTTLLRSDPRVQEDLVQLAAEDAAGVQLAVV</sequence>
<organism evidence="1 2">
    <name type="scientific">Ixodes persulcatus</name>
    <name type="common">Taiga tick</name>
    <dbReference type="NCBI Taxonomy" id="34615"/>
    <lineage>
        <taxon>Eukaryota</taxon>
        <taxon>Metazoa</taxon>
        <taxon>Ecdysozoa</taxon>
        <taxon>Arthropoda</taxon>
        <taxon>Chelicerata</taxon>
        <taxon>Arachnida</taxon>
        <taxon>Acari</taxon>
        <taxon>Parasitiformes</taxon>
        <taxon>Ixodida</taxon>
        <taxon>Ixodoidea</taxon>
        <taxon>Ixodidae</taxon>
        <taxon>Ixodinae</taxon>
        <taxon>Ixodes</taxon>
    </lineage>
</organism>
<evidence type="ECO:0000313" key="2">
    <source>
        <dbReference type="Proteomes" id="UP000805193"/>
    </source>
</evidence>
<proteinExistence type="predicted"/>
<accession>A0AC60Q7Y7</accession>